<feature type="region of interest" description="Disordered" evidence="8">
    <location>
        <begin position="249"/>
        <end position="328"/>
    </location>
</feature>
<dbReference type="InterPro" id="IPR003890">
    <property type="entry name" value="MIF4G-like_typ-3"/>
</dbReference>
<feature type="compositionally biased region" description="Polar residues" evidence="8">
    <location>
        <begin position="205"/>
        <end position="214"/>
    </location>
</feature>
<dbReference type="GO" id="GO:0016281">
    <property type="term" value="C:eukaryotic translation initiation factor 4F complex"/>
    <property type="evidence" value="ECO:0007669"/>
    <property type="project" value="TreeGrafter"/>
</dbReference>
<feature type="compositionally biased region" description="Polar residues" evidence="8">
    <location>
        <begin position="69"/>
        <end position="97"/>
    </location>
</feature>
<evidence type="ECO:0000256" key="7">
    <source>
        <dbReference type="ARBA" id="ARBA00022917"/>
    </source>
</evidence>
<accession>A0AAF0IMG7</accession>
<evidence type="ECO:0000256" key="4">
    <source>
        <dbReference type="ARBA" id="ARBA00022540"/>
    </source>
</evidence>
<dbReference type="FunFam" id="1.20.970.30:FF:000001">
    <property type="entry name" value="Eukaryotic translation initiation factor subunit eIF-4F, putative"/>
    <property type="match status" value="1"/>
</dbReference>
<evidence type="ECO:0000313" key="10">
    <source>
        <dbReference type="EMBL" id="WEW59804.1"/>
    </source>
</evidence>
<evidence type="ECO:0000256" key="8">
    <source>
        <dbReference type="SAM" id="MobiDB-lite"/>
    </source>
</evidence>
<feature type="region of interest" description="Disordered" evidence="8">
    <location>
        <begin position="456"/>
        <end position="677"/>
    </location>
</feature>
<reference evidence="10" key="1">
    <citation type="submission" date="2023-03" db="EMBL/GenBank/DDBJ databases">
        <title>Emydomyces testavorans Genome Sequence.</title>
        <authorList>
            <person name="Hoyer L."/>
        </authorList>
    </citation>
    <scope>NUCLEOTIDE SEQUENCE</scope>
    <source>
        <strain evidence="10">16-2883</strain>
    </source>
</reference>
<feature type="compositionally biased region" description="Low complexity" evidence="8">
    <location>
        <begin position="642"/>
        <end position="652"/>
    </location>
</feature>
<dbReference type="GO" id="GO:0003743">
    <property type="term" value="F:translation initiation factor activity"/>
    <property type="evidence" value="ECO:0007669"/>
    <property type="project" value="UniProtKB-KW"/>
</dbReference>
<name>A0AAF0IMG7_9EURO</name>
<dbReference type="GO" id="GO:0003729">
    <property type="term" value="F:mRNA binding"/>
    <property type="evidence" value="ECO:0007669"/>
    <property type="project" value="TreeGrafter"/>
</dbReference>
<gene>
    <name evidence="10" type="ORF">PRK78_005284</name>
</gene>
<dbReference type="SMART" id="SM00543">
    <property type="entry name" value="MIF4G"/>
    <property type="match status" value="1"/>
</dbReference>
<keyword evidence="6" id="KW-0694">RNA-binding</keyword>
<feature type="region of interest" description="Disordered" evidence="8">
    <location>
        <begin position="69"/>
        <end position="119"/>
    </location>
</feature>
<dbReference type="EMBL" id="CP120629">
    <property type="protein sequence ID" value="WEW59804.1"/>
    <property type="molecule type" value="Genomic_DNA"/>
</dbReference>
<feature type="compositionally biased region" description="Polar residues" evidence="8">
    <location>
        <begin position="275"/>
        <end position="310"/>
    </location>
</feature>
<dbReference type="FunFam" id="1.25.40.180:FF:000020">
    <property type="entry name" value="Eukaryotic translation initiation factor subunit"/>
    <property type="match status" value="1"/>
</dbReference>
<feature type="compositionally biased region" description="Polar residues" evidence="8">
    <location>
        <begin position="107"/>
        <end position="119"/>
    </location>
</feature>
<feature type="compositionally biased region" description="Polar residues" evidence="8">
    <location>
        <begin position="1460"/>
        <end position="1474"/>
    </location>
</feature>
<dbReference type="SUPFAM" id="SSF48371">
    <property type="entry name" value="ARM repeat"/>
    <property type="match status" value="1"/>
</dbReference>
<dbReference type="PANTHER" id="PTHR23253">
    <property type="entry name" value="EUKARYOTIC TRANSLATION INITIATION FACTOR 4 GAMMA"/>
    <property type="match status" value="1"/>
</dbReference>
<comment type="subcellular location">
    <subcellularLocation>
        <location evidence="1">Cytoplasm</location>
    </subcellularLocation>
</comment>
<evidence type="ECO:0000256" key="6">
    <source>
        <dbReference type="ARBA" id="ARBA00022884"/>
    </source>
</evidence>
<dbReference type="Gene3D" id="1.20.970.30">
    <property type="entry name" value="eIF4G, eIF4E-binding domain"/>
    <property type="match status" value="1"/>
</dbReference>
<organism evidence="10 11">
    <name type="scientific">Emydomyces testavorans</name>
    <dbReference type="NCBI Taxonomy" id="2070801"/>
    <lineage>
        <taxon>Eukaryota</taxon>
        <taxon>Fungi</taxon>
        <taxon>Dikarya</taxon>
        <taxon>Ascomycota</taxon>
        <taxon>Pezizomycotina</taxon>
        <taxon>Eurotiomycetes</taxon>
        <taxon>Eurotiomycetidae</taxon>
        <taxon>Onygenales</taxon>
        <taxon>Nannizziopsiaceae</taxon>
        <taxon>Emydomyces</taxon>
    </lineage>
</organism>
<protein>
    <recommendedName>
        <fullName evidence="9">MIF4G domain-containing protein</fullName>
    </recommendedName>
</protein>
<proteinExistence type="inferred from homology"/>
<dbReference type="InterPro" id="IPR022745">
    <property type="entry name" value="eIF4G1_eIF4E-bd"/>
</dbReference>
<feature type="region of interest" description="Disordered" evidence="8">
    <location>
        <begin position="969"/>
        <end position="1062"/>
    </location>
</feature>
<feature type="compositionally biased region" description="Pro residues" evidence="8">
    <location>
        <begin position="456"/>
        <end position="467"/>
    </location>
</feature>
<feature type="region of interest" description="Disordered" evidence="8">
    <location>
        <begin position="1"/>
        <end position="55"/>
    </location>
</feature>
<evidence type="ECO:0000256" key="1">
    <source>
        <dbReference type="ARBA" id="ARBA00004496"/>
    </source>
</evidence>
<dbReference type="GO" id="GO:0010494">
    <property type="term" value="C:cytoplasmic stress granule"/>
    <property type="evidence" value="ECO:0007669"/>
    <property type="project" value="UniProtKB-ARBA"/>
</dbReference>
<comment type="similarity">
    <text evidence="2">Belongs to the eukaryotic initiation factor 4G family.</text>
</comment>
<keyword evidence="7" id="KW-0648">Protein biosynthesis</keyword>
<evidence type="ECO:0000256" key="3">
    <source>
        <dbReference type="ARBA" id="ARBA00022490"/>
    </source>
</evidence>
<feature type="region of interest" description="Disordered" evidence="8">
    <location>
        <begin position="1325"/>
        <end position="1498"/>
    </location>
</feature>
<sequence>MTSIPQTSGLQPQAETSATQAVSKGQPSSGKPSLLASVPAPTAPRSYASATKKSFSQAATGDLANLTAATTGLQETQHGKSPSISQVNGKPTMQNPSVPGAGGPTIVNGNTAANDHSRKPSVTISAAGASGFISNGRPNNIRFGAADSQGSPAMGAAVLANQQQTSLGASLANNRITSPESSPSPIPQTLSGGPQPPSRLHGSGNMPNFGNFSGEQADLNRNMRHTSQGSLPHNPQSNHGRRESLQAVHGDIGGHGLPSGPTRGGYHPPGGRGRNFNQSQLSYNSPGPNYRSSHNQRGGPNMNHLHSQSGRPFPASPHPTARSPAMPHANLATPPMSHVPMANPQIPTQHFGYSQHMGPQQVKQHLPSQFSDRGHSLAKDKHGPHLNHSAPRQYSAKFQIPPLPATLSPESGNFEQFLTMLKSQGPIPPGNYEAGGYYYQPQYPYAMAMPHMPPPSRPFIPPQPPYAPSQYVAQGHPPAQGAPLSRSTSQVSATDRPGSSLGHGQQPSAPLNQGPSHTPTRSTGSPAPSSQFILPPKKSSGIQIKRPDGNVVAFDRQSNSPARATPSPVKLGTTPSSTPPPRAASRGDQDQSDQKVQTQEEKIQSFQDKVRMAAEQAAEEQKARELKKSKEKEDSEAIRILPETTEPVAAPTEEPEMPSKEPETKEEPKLAEPEEEEIDFDAIERELAAKEAAELAREQAYEEKKRREKEEAARKAKEEADAYEASMKKAEQEAEAAEEERLRKLALGESETSKKEKADAFAALKHGQAPPAESPAIQTPAESGAATPVSDASMGPPKTLLSGKREKPAALKLETTKTVEPPQPSAALKSLQTARFLEDPSKISYPSSIVSPNPALNANAPVDRKFKYNKEFLLQFQNVFKEKPSLDWDTKVRETVGDTSTESRPVMRTPVTGRNPSRPGAGASTFERMGMFQGPGRTQTMPSAGQDRFPISGMRGTVLGGNFGQFGRGAGGLTMGTPMSRTTSSSAQQIPGSPRSGSHRGGRSASKAHKNVKKEEETNKTMPLTAGQRIEPLAPSTGGWKPRSVGRAQNLVGPDGHLPPDVVQGKVKSNLNKMTPEKFDKISDQILAIVAQSKDESDGRTLRQVIQLTFEKATDEAHWAPLYAKFCMRMLESMSPEIKDENIKDKHDNVVCGGNLFRKYLLNRCQEEFERGWKINLPPKPEGTTDEAALLSDEYYIAAAAKRRGLGLVKFIGELFKLGMLSDRIMHECVKKLVDYEGVPDDAEIESLTNLLRTIGATLDRTDKGHMMMNAYFERIEKMVQTPSLPSRLRFMLMDIVDLRKANWVSKDADKGPKTIQEIREAAARAQIEQEMERRRQQASRSSSGIGLGRGDSRSFSTGYGSQPPLDYASSKVGSDDLRRLKAPRTTNQPTSFGPSSLLGSRSSSGRRNIGPGGNLIRGGEDSGASSRTGTPPGGKKDDKESASSTNAFSALAALDSGDTLATSPPSNPSSPQLRKSRPAAGGQQPSAQVKDDSAGAS</sequence>
<dbReference type="Pfam" id="PF12152">
    <property type="entry name" value="eIF_4G1"/>
    <property type="match status" value="1"/>
</dbReference>
<keyword evidence="11" id="KW-1185">Reference proteome</keyword>
<dbReference type="Proteomes" id="UP001219355">
    <property type="component" value="Chromosome 3"/>
</dbReference>
<feature type="compositionally biased region" description="Basic and acidic residues" evidence="8">
    <location>
        <begin position="619"/>
        <end position="637"/>
    </location>
</feature>
<feature type="compositionally biased region" description="Polar residues" evidence="8">
    <location>
        <begin position="977"/>
        <end position="990"/>
    </location>
</feature>
<feature type="compositionally biased region" description="Basic and acidic residues" evidence="8">
    <location>
        <begin position="657"/>
        <end position="672"/>
    </location>
</feature>
<feature type="compositionally biased region" description="Polar residues" evidence="8">
    <location>
        <begin position="1"/>
        <end position="31"/>
    </location>
</feature>
<feature type="compositionally biased region" description="Basic and acidic residues" evidence="8">
    <location>
        <begin position="693"/>
        <end position="732"/>
    </location>
</feature>
<evidence type="ECO:0000256" key="5">
    <source>
        <dbReference type="ARBA" id="ARBA00022553"/>
    </source>
</evidence>
<feature type="region of interest" description="Disordered" evidence="8">
    <location>
        <begin position="693"/>
        <end position="808"/>
    </location>
</feature>
<dbReference type="Gene3D" id="1.25.40.180">
    <property type="match status" value="1"/>
</dbReference>
<evidence type="ECO:0000256" key="2">
    <source>
        <dbReference type="ARBA" id="ARBA00005775"/>
    </source>
</evidence>
<evidence type="ECO:0000259" key="9">
    <source>
        <dbReference type="SMART" id="SM00543"/>
    </source>
</evidence>
<keyword evidence="3" id="KW-0963">Cytoplasm</keyword>
<feature type="domain" description="MIF4G" evidence="9">
    <location>
        <begin position="1064"/>
        <end position="1303"/>
    </location>
</feature>
<feature type="region of interest" description="Disordered" evidence="8">
    <location>
        <begin position="896"/>
        <end position="924"/>
    </location>
</feature>
<dbReference type="Pfam" id="PF02854">
    <property type="entry name" value="MIF4G"/>
    <property type="match status" value="1"/>
</dbReference>
<feature type="compositionally biased region" description="Polar residues" evidence="8">
    <location>
        <begin position="502"/>
        <end position="532"/>
    </location>
</feature>
<dbReference type="PANTHER" id="PTHR23253:SF9">
    <property type="entry name" value="EUKARYOTIC TRANSLATION INITIATION FACTOR 4 GAMMA 2"/>
    <property type="match status" value="1"/>
</dbReference>
<dbReference type="InterPro" id="IPR016024">
    <property type="entry name" value="ARM-type_fold"/>
</dbReference>
<feature type="compositionally biased region" description="Basic residues" evidence="8">
    <location>
        <begin position="997"/>
        <end position="1012"/>
    </location>
</feature>
<feature type="compositionally biased region" description="Low complexity" evidence="8">
    <location>
        <begin position="1394"/>
        <end position="1410"/>
    </location>
</feature>
<feature type="compositionally biased region" description="Basic and acidic residues" evidence="8">
    <location>
        <begin position="585"/>
        <end position="612"/>
    </location>
</feature>
<dbReference type="InterPro" id="IPR036211">
    <property type="entry name" value="eIF4G_eIF4E-bd_sf"/>
</dbReference>
<keyword evidence="4" id="KW-0396">Initiation factor</keyword>
<feature type="region of interest" description="Disordered" evidence="8">
    <location>
        <begin position="174"/>
        <end position="216"/>
    </location>
</feature>
<evidence type="ECO:0000313" key="11">
    <source>
        <dbReference type="Proteomes" id="UP001219355"/>
    </source>
</evidence>
<keyword evidence="5" id="KW-0597">Phosphoprotein</keyword>
<dbReference type="SUPFAM" id="SSF101489">
    <property type="entry name" value="Eukaryotic initiation factor 4f subunit eIF4g, eIF4e-binding domain"/>
    <property type="match status" value="1"/>
</dbReference>